<keyword evidence="1" id="KW-0663">Pyridoxal phosphate</keyword>
<dbReference type="EMBL" id="FOQD01000015">
    <property type="protein sequence ID" value="SFJ07277.1"/>
    <property type="molecule type" value="Genomic_DNA"/>
</dbReference>
<name>A0A1I3NDW0_9PLAN</name>
<reference evidence="4" key="1">
    <citation type="submission" date="2016-10" db="EMBL/GenBank/DDBJ databases">
        <authorList>
            <person name="Varghese N."/>
            <person name="Submissions S."/>
        </authorList>
    </citation>
    <scope>NUCLEOTIDE SEQUENCE [LARGE SCALE GENOMIC DNA]</scope>
    <source>
        <strain evidence="4">DSM 26348</strain>
    </source>
</reference>
<dbReference type="OrthoDB" id="250246at2"/>
<dbReference type="Gene3D" id="3.40.640.10">
    <property type="entry name" value="Type I PLP-dependent aspartate aminotransferase-like (Major domain)"/>
    <property type="match status" value="1"/>
</dbReference>
<dbReference type="InterPro" id="IPR015421">
    <property type="entry name" value="PyrdxlP-dep_Trfase_major"/>
</dbReference>
<dbReference type="InterPro" id="IPR015422">
    <property type="entry name" value="PyrdxlP-dep_Trfase_small"/>
</dbReference>
<proteinExistence type="predicted"/>
<organism evidence="3 4">
    <name type="scientific">Planctomicrobium piriforme</name>
    <dbReference type="NCBI Taxonomy" id="1576369"/>
    <lineage>
        <taxon>Bacteria</taxon>
        <taxon>Pseudomonadati</taxon>
        <taxon>Planctomycetota</taxon>
        <taxon>Planctomycetia</taxon>
        <taxon>Planctomycetales</taxon>
        <taxon>Planctomycetaceae</taxon>
        <taxon>Planctomicrobium</taxon>
    </lineage>
</organism>
<dbReference type="Pfam" id="PF00266">
    <property type="entry name" value="Aminotran_5"/>
    <property type="match status" value="1"/>
</dbReference>
<gene>
    <name evidence="3" type="ORF">SAMN05421753_11567</name>
</gene>
<dbReference type="SUPFAM" id="SSF53383">
    <property type="entry name" value="PLP-dependent transferases"/>
    <property type="match status" value="1"/>
</dbReference>
<keyword evidence="4" id="KW-1185">Reference proteome</keyword>
<evidence type="ECO:0000256" key="1">
    <source>
        <dbReference type="ARBA" id="ARBA00022898"/>
    </source>
</evidence>
<dbReference type="PANTHER" id="PTHR43092">
    <property type="entry name" value="L-CYSTEINE DESULFHYDRASE"/>
    <property type="match status" value="1"/>
</dbReference>
<evidence type="ECO:0000313" key="4">
    <source>
        <dbReference type="Proteomes" id="UP000199518"/>
    </source>
</evidence>
<feature type="domain" description="Aminotransferase class V" evidence="2">
    <location>
        <begin position="37"/>
        <end position="337"/>
    </location>
</feature>
<protein>
    <submittedName>
        <fullName evidence="3">Isopenicillin-N epimerase</fullName>
    </submittedName>
</protein>
<dbReference type="AlphaFoldDB" id="A0A1I3NDW0"/>
<dbReference type="Gene3D" id="3.90.1150.10">
    <property type="entry name" value="Aspartate Aminotransferase, domain 1"/>
    <property type="match status" value="1"/>
</dbReference>
<dbReference type="RefSeq" id="WP_092053358.1">
    <property type="nucleotide sequence ID" value="NZ_FOQD01000015.1"/>
</dbReference>
<dbReference type="STRING" id="1576369.SAMN05421753_11567"/>
<dbReference type="PANTHER" id="PTHR43092:SF2">
    <property type="entry name" value="HERCYNYLCYSTEINE SULFOXIDE LYASE"/>
    <property type="match status" value="1"/>
</dbReference>
<dbReference type="Proteomes" id="UP000199518">
    <property type="component" value="Unassembled WGS sequence"/>
</dbReference>
<sequence>MSNERKQRMGQDSTLDITAAWQLAPGVTYLNHGSFGPTPIPVLEARERWQRELAANPMDFFVRRLNGLLEDAAGELAKFVNAPRDNLVFVPNATVAMNVVAANLPLKAGDEVLLNDHEYGAVIRIWGQACQAVGAKTVLARLPYPMTSPSEVVDAIFDKVTDRTRLLVVSHVTSPTAIILPIQAICDRARELKLPVCVDGPHAPAMVPVDLKSLDCDYYTASCHKWLSAPLGTGFLYVRSRHKQGLRPTVLSWGRSLDGKNPSWKDEFHWPGTFDPTGALAVPAAIQFLKDYGLARFREETHALARYAREQMLERLQAKPITPDDASWYGSMVAVELPLPDDATPPGPPHPLQQWLWENHRIEIPVVRWREKTLLRVSAHLYTTRGQIDLLVEAVADWLNRKAAT</sequence>
<dbReference type="InterPro" id="IPR015424">
    <property type="entry name" value="PyrdxlP-dep_Trfase"/>
</dbReference>
<evidence type="ECO:0000259" key="2">
    <source>
        <dbReference type="Pfam" id="PF00266"/>
    </source>
</evidence>
<accession>A0A1I3NDW0</accession>
<dbReference type="InterPro" id="IPR000192">
    <property type="entry name" value="Aminotrans_V_dom"/>
</dbReference>
<evidence type="ECO:0000313" key="3">
    <source>
        <dbReference type="EMBL" id="SFJ07277.1"/>
    </source>
</evidence>